<proteinExistence type="predicted"/>
<reference evidence="1 2" key="1">
    <citation type="submission" date="2021-06" db="EMBL/GenBank/DDBJ databases">
        <authorList>
            <person name="Palmer J.M."/>
        </authorList>
    </citation>
    <scope>NUCLEOTIDE SEQUENCE [LARGE SCALE GENOMIC DNA]</scope>
    <source>
        <strain evidence="1 2">AS_MEX2019</strain>
        <tissue evidence="1">Muscle</tissue>
    </source>
</reference>
<comment type="caution">
    <text evidence="1">The sequence shown here is derived from an EMBL/GenBank/DDBJ whole genome shotgun (WGS) entry which is preliminary data.</text>
</comment>
<sequence length="109" mass="12567">MTIIFDVLLSRREDLTPDKFEIKQNRDITGLLLKYYSRNTQTKGPKCFKESKEESVTSTRKVSIMFGIIFRRLAAAAAVFNTFRLKTTVKLLPLHVFPSIPTGLFRLKL</sequence>
<name>A0ABV0Y1J9_9TELE</name>
<keyword evidence="2" id="KW-1185">Reference proteome</keyword>
<organism evidence="1 2">
    <name type="scientific">Ameca splendens</name>
    <dbReference type="NCBI Taxonomy" id="208324"/>
    <lineage>
        <taxon>Eukaryota</taxon>
        <taxon>Metazoa</taxon>
        <taxon>Chordata</taxon>
        <taxon>Craniata</taxon>
        <taxon>Vertebrata</taxon>
        <taxon>Euteleostomi</taxon>
        <taxon>Actinopterygii</taxon>
        <taxon>Neopterygii</taxon>
        <taxon>Teleostei</taxon>
        <taxon>Neoteleostei</taxon>
        <taxon>Acanthomorphata</taxon>
        <taxon>Ovalentaria</taxon>
        <taxon>Atherinomorphae</taxon>
        <taxon>Cyprinodontiformes</taxon>
        <taxon>Goodeidae</taxon>
        <taxon>Ameca</taxon>
    </lineage>
</organism>
<evidence type="ECO:0000313" key="1">
    <source>
        <dbReference type="EMBL" id="MEQ2287639.1"/>
    </source>
</evidence>
<evidence type="ECO:0000313" key="2">
    <source>
        <dbReference type="Proteomes" id="UP001469553"/>
    </source>
</evidence>
<dbReference type="Proteomes" id="UP001469553">
    <property type="component" value="Unassembled WGS sequence"/>
</dbReference>
<accession>A0ABV0Y1J9</accession>
<gene>
    <name evidence="1" type="ORF">AMECASPLE_014746</name>
</gene>
<protein>
    <submittedName>
        <fullName evidence="1">Uncharacterized protein</fullName>
    </submittedName>
</protein>
<dbReference type="EMBL" id="JAHRIP010019820">
    <property type="protein sequence ID" value="MEQ2287639.1"/>
    <property type="molecule type" value="Genomic_DNA"/>
</dbReference>